<evidence type="ECO:0000256" key="6">
    <source>
        <dbReference type="ARBA" id="ARBA00023180"/>
    </source>
</evidence>
<dbReference type="PROSITE" id="PS50156">
    <property type="entry name" value="SSD"/>
    <property type="match status" value="1"/>
</dbReference>
<dbReference type="WBParaSite" id="DME_0000287301-mRNA-1">
    <property type="protein sequence ID" value="DME_0000287301-mRNA-1"/>
    <property type="gene ID" value="DME_0000287301"/>
</dbReference>
<feature type="domain" description="SSD" evidence="8">
    <location>
        <begin position="313"/>
        <end position="433"/>
    </location>
</feature>
<comment type="subcellular location">
    <subcellularLocation>
        <location evidence="1">Membrane</location>
        <topology evidence="1">Multi-pass membrane protein</topology>
    </subcellularLocation>
</comment>
<feature type="transmembrane region" description="Helical" evidence="7">
    <location>
        <begin position="709"/>
        <end position="728"/>
    </location>
</feature>
<dbReference type="Pfam" id="PF02460">
    <property type="entry name" value="Patched"/>
    <property type="match status" value="1"/>
</dbReference>
<dbReference type="InterPro" id="IPR051697">
    <property type="entry name" value="Patched_domain-protein"/>
</dbReference>
<evidence type="ECO:0000313" key="11">
    <source>
        <dbReference type="Proteomes" id="UP000274756"/>
    </source>
</evidence>
<protein>
    <submittedName>
        <fullName evidence="12">SSD domain-containing protein</fullName>
    </submittedName>
</protein>
<feature type="transmembrane region" description="Helical" evidence="7">
    <location>
        <begin position="302"/>
        <end position="324"/>
    </location>
</feature>
<sequence>MSLVVFANIMKNSVANLFISPKDKPNYSIYSSKTDTKLIKFIKKAYIRWAYFIATHLTLTIVICIAASCICAVKVLKTPYKNDPIGHIPYGARARYEYAVEEEFKNLNGRSILLIISVLAKDNGSVLTKEILEESVMIDDIISNNFTINNHITGQDESFNKFCRSFCLINEPVRLFYRTFVIQQERLKSNQPVNERINLDYPTATIYGRRINLQLNFNGVILSNKNSTNINSTSTITNMDYVKMLTFFYRGEGSAETTEEDVRKYELEIVNEYKPKYVRTSILSFFYIDAEVTRGGLSMMPYLAVGFAIMIYLAIFACICPLMANVTAIGVLLYFGVRNGSILCITPFLVLAVGKISSYQSRITEDCVAHRIAQVLSETGPAILISALTNILADGVGAFTGSPEITLLCIGNMASIFMDFIYQLTFYTAVMCIAGQAEMSNEIGRLNIQSIKVDNESQLSHIVDNARDQIKSQCSWLLNKYVELLTNKFVALIIFCLWIIFITFSILGINRINIELKPTELFPNDSPLIEASNLIKDYIVPQYTVAHFYVNNPGNLSDPLRLQNLSNMVAELENLNSSWGTSWGAESSYYFIREFLDYERLYQDNGEIVENGMNQTKQPFSEQDLNDFLDWPEYKKWRGFVHLNKNGTLQRFFFTTAYYGENLKRFPEKSKLLYALRSVIDKYNDKFNVSVYTDDGIFLDLIDNMPVDAWQSALGILLSMAFICFIFLYDTFTVIVVSAAILSIMTGMTGVVSWFGVNLEPIMMAALLISMGFSVDIPAHVAYHYNVAVNLKSHSNDPLTVEQRLRKCFSAVALPALQASLNTNLCIIGLALIPLYMAQVIVKMLVTCILLCVIHGLIIIPCIFTLINIISKSFAKERRKVESVSSNSFT</sequence>
<dbReference type="PANTHER" id="PTHR10796">
    <property type="entry name" value="PATCHED-RELATED"/>
    <property type="match status" value="1"/>
</dbReference>
<gene>
    <name evidence="9" type="ORF">DME_LOCUS102</name>
</gene>
<dbReference type="Gene3D" id="1.20.1640.10">
    <property type="entry name" value="Multidrug efflux transporter AcrB transmembrane domain"/>
    <property type="match status" value="1"/>
</dbReference>
<evidence type="ECO:0000256" key="4">
    <source>
        <dbReference type="ARBA" id="ARBA00022989"/>
    </source>
</evidence>
<keyword evidence="11" id="KW-1185">Reference proteome</keyword>
<keyword evidence="6" id="KW-0325">Glycoprotein</keyword>
<reference evidence="12" key="1">
    <citation type="submission" date="2016-04" db="UniProtKB">
        <authorList>
            <consortium name="WormBaseParasite"/>
        </authorList>
    </citation>
    <scope>IDENTIFICATION</scope>
</reference>
<evidence type="ECO:0000313" key="10">
    <source>
        <dbReference type="Proteomes" id="UP000038040"/>
    </source>
</evidence>
<feature type="transmembrane region" description="Helical" evidence="7">
    <location>
        <begin position="49"/>
        <end position="73"/>
    </location>
</feature>
<evidence type="ECO:0000256" key="1">
    <source>
        <dbReference type="ARBA" id="ARBA00004141"/>
    </source>
</evidence>
<dbReference type="PANTHER" id="PTHR10796:SF88">
    <property type="entry name" value="SSD DOMAIN-CONTAINING PROTEIN"/>
    <property type="match status" value="1"/>
</dbReference>
<evidence type="ECO:0000256" key="3">
    <source>
        <dbReference type="ARBA" id="ARBA00022692"/>
    </source>
</evidence>
<feature type="transmembrane region" description="Helical" evidence="7">
    <location>
        <begin position="330"/>
        <end position="353"/>
    </location>
</feature>
<comment type="similarity">
    <text evidence="2">Belongs to the patched family.</text>
</comment>
<feature type="transmembrane region" description="Helical" evidence="7">
    <location>
        <begin position="812"/>
        <end position="838"/>
    </location>
</feature>
<dbReference type="Proteomes" id="UP000274756">
    <property type="component" value="Unassembled WGS sequence"/>
</dbReference>
<dbReference type="AlphaFoldDB" id="A0A0N4U7B6"/>
<feature type="transmembrane region" description="Helical" evidence="7">
    <location>
        <begin position="735"/>
        <end position="756"/>
    </location>
</feature>
<evidence type="ECO:0000259" key="8">
    <source>
        <dbReference type="PROSITE" id="PS50156"/>
    </source>
</evidence>
<evidence type="ECO:0000313" key="12">
    <source>
        <dbReference type="WBParaSite" id="DME_0000287301-mRNA-1"/>
    </source>
</evidence>
<evidence type="ECO:0000313" key="9">
    <source>
        <dbReference type="EMBL" id="VDN50129.1"/>
    </source>
</evidence>
<dbReference type="Proteomes" id="UP000038040">
    <property type="component" value="Unplaced"/>
</dbReference>
<evidence type="ECO:0000256" key="5">
    <source>
        <dbReference type="ARBA" id="ARBA00023136"/>
    </source>
</evidence>
<dbReference type="InterPro" id="IPR003392">
    <property type="entry name" value="PTHD_SSD"/>
</dbReference>
<dbReference type="InterPro" id="IPR000731">
    <property type="entry name" value="SSD"/>
</dbReference>
<feature type="transmembrane region" description="Helical" evidence="7">
    <location>
        <begin position="844"/>
        <end position="870"/>
    </location>
</feature>
<feature type="transmembrane region" description="Helical" evidence="7">
    <location>
        <begin position="762"/>
        <end position="783"/>
    </location>
</feature>
<dbReference type="GO" id="GO:0005886">
    <property type="term" value="C:plasma membrane"/>
    <property type="evidence" value="ECO:0007669"/>
    <property type="project" value="TreeGrafter"/>
</dbReference>
<evidence type="ECO:0000256" key="7">
    <source>
        <dbReference type="SAM" id="Phobius"/>
    </source>
</evidence>
<dbReference type="GO" id="GO:0006897">
    <property type="term" value="P:endocytosis"/>
    <property type="evidence" value="ECO:0007669"/>
    <property type="project" value="TreeGrafter"/>
</dbReference>
<keyword evidence="5 7" id="KW-0472">Membrane</keyword>
<proteinExistence type="inferred from homology"/>
<organism evidence="10 12">
    <name type="scientific">Dracunculus medinensis</name>
    <name type="common">Guinea worm</name>
    <dbReference type="NCBI Taxonomy" id="318479"/>
    <lineage>
        <taxon>Eukaryota</taxon>
        <taxon>Metazoa</taxon>
        <taxon>Ecdysozoa</taxon>
        <taxon>Nematoda</taxon>
        <taxon>Chromadorea</taxon>
        <taxon>Rhabditida</taxon>
        <taxon>Spirurina</taxon>
        <taxon>Dracunculoidea</taxon>
        <taxon>Dracunculidae</taxon>
        <taxon>Dracunculus</taxon>
    </lineage>
</organism>
<evidence type="ECO:0000256" key="2">
    <source>
        <dbReference type="ARBA" id="ARBA00005585"/>
    </source>
</evidence>
<feature type="transmembrane region" description="Helical" evidence="7">
    <location>
        <begin position="489"/>
        <end position="509"/>
    </location>
</feature>
<accession>A0A0N4U7B6</accession>
<dbReference type="OrthoDB" id="6510177at2759"/>
<keyword evidence="3 7" id="KW-0812">Transmembrane</keyword>
<reference evidence="9 11" key="2">
    <citation type="submission" date="2018-11" db="EMBL/GenBank/DDBJ databases">
        <authorList>
            <consortium name="Pathogen Informatics"/>
        </authorList>
    </citation>
    <scope>NUCLEOTIDE SEQUENCE [LARGE SCALE GENOMIC DNA]</scope>
</reference>
<dbReference type="GO" id="GO:0030659">
    <property type="term" value="C:cytoplasmic vesicle membrane"/>
    <property type="evidence" value="ECO:0007669"/>
    <property type="project" value="TreeGrafter"/>
</dbReference>
<dbReference type="EMBL" id="UYYG01000001">
    <property type="protein sequence ID" value="VDN50129.1"/>
    <property type="molecule type" value="Genomic_DNA"/>
</dbReference>
<name>A0A0N4U7B6_DRAME</name>
<dbReference type="SUPFAM" id="SSF82866">
    <property type="entry name" value="Multidrug efflux transporter AcrB transmembrane domain"/>
    <property type="match status" value="2"/>
</dbReference>
<keyword evidence="4 7" id="KW-1133">Transmembrane helix</keyword>
<dbReference type="GO" id="GO:0018996">
    <property type="term" value="P:molting cycle, collagen and cuticulin-based cuticle"/>
    <property type="evidence" value="ECO:0007669"/>
    <property type="project" value="TreeGrafter"/>
</dbReference>